<keyword evidence="3 6" id="KW-0799">Topoisomerase</keyword>
<evidence type="ECO:0000256" key="4">
    <source>
        <dbReference type="ARBA" id="ARBA00023125"/>
    </source>
</evidence>
<dbReference type="PANTHER" id="PTHR43493:SF9">
    <property type="entry name" value="DNA TOPOISOMERASE 4 SUBUNIT A"/>
    <property type="match status" value="1"/>
</dbReference>
<feature type="domain" description="Topo IIA-type catalytic" evidence="7">
    <location>
        <begin position="48"/>
        <end position="517"/>
    </location>
</feature>
<keyword evidence="5 6" id="KW-0413">Isomerase</keyword>
<feature type="active site" description="O-(5'-phospho-DNA)-tyrosine intermediate" evidence="6">
    <location>
        <position position="136"/>
    </location>
</feature>
<comment type="catalytic activity">
    <reaction evidence="1 6">
        <text>ATP-dependent breakage, passage and rejoining of double-stranded DNA.</text>
        <dbReference type="EC" id="5.6.2.2"/>
    </reaction>
</comment>
<dbReference type="EC" id="5.6.2.2" evidence="2"/>
<dbReference type="InterPro" id="IPR035516">
    <property type="entry name" value="Gyrase/topoIV_suA_C"/>
</dbReference>
<sequence>MSRNNHDGKLSKDEIDKYIDNIIEKNMVDIMSDRFGKYSKYIIQQRAIPDARDGLKPVQRRILFSMWNLHLKNNQPFKKSARIVGDVIGRYHPHGDSSIYEALVRMCQEWKSNYPLIEMHGNKGSIDDDPAAAMRYTESRLEKISELLLKDLDRNVVSMAPNFDDTEYEPTVLPSLIPNLLINGAKGIAAGFATEIPPHNLNEIIDATIKLIKKPTTKFDELREIVKGPDFPTGGIINGIDGIDQAFKTGQGKIILSSRYRFVADELQPDKIVGIEIYEIPFGVVKSKLVADIDALVIDKAINGVKEVRDQSNREGISIYLELDQEANAQPIINYLMSKTDLRISYNYNMVAIYENAPKLMNLEMLLYAYLSHLRDINTKGIQYDLQKHKIRLEIVEGFIRVAEISDEVIRVIKNSDNSKKGVILALEQTFGFTNLQATAIAELRLYKLSRMDQLEYQAEKRELEELIAKCNLLLSDSSEFDKFLISQLKEIQKTYGIPRRTQISDEKVSNFVNTKLLAKNEDFYFFISAQGYIKRISKKARNANEFDTYKLKENDAIFYYDKINSLSKLIFFTNLGNYFILDAHTLKECNWKDLGDHVSSMVALDNNEIIIRIMEIASFKTYANLILLTKLGSAKKINLTEFMDKQVARKRSCIMMRPNDELVDVKVSNLEKMLFILITGGIYYFFDDKIIPEYSSKAAGISLIKLEPNSYIEAFNTFKPTSSEKLILVTNKGQFKRCRVKDIKPVGRNSRGKIFYFPTKSVKSQVIGIENWTKELNYLFTNGDNQPEKFDLKKIQFSDIKDPLSTSRFKFANNIGYLIQPYKIHELSDLDTPKEMRDEIRKFHEDNLDLTLSAETVIFKHDYLYDDAYYDNNLEAPENDIDFKEADVSTKTENTNEFEDDTKKITIVDKTLEGISKSNKHNVDVEDDNQVDIDFTTTQEASLDIGKIFEKEESKPKEKKVVTKESVDKKIAAMESLDLDSILGKTDDFKIWKKKK</sequence>
<dbReference type="GO" id="GO:0003918">
    <property type="term" value="F:DNA topoisomerase type II (double strand cut, ATP-hydrolyzing) activity"/>
    <property type="evidence" value="ECO:0007669"/>
    <property type="project" value="UniProtKB-EC"/>
</dbReference>
<evidence type="ECO:0000256" key="5">
    <source>
        <dbReference type="ARBA" id="ARBA00023235"/>
    </source>
</evidence>
<dbReference type="PROSITE" id="PS52040">
    <property type="entry name" value="TOPO_IIA"/>
    <property type="match status" value="1"/>
</dbReference>
<evidence type="ECO:0000259" key="7">
    <source>
        <dbReference type="PROSITE" id="PS52040"/>
    </source>
</evidence>
<evidence type="ECO:0000256" key="1">
    <source>
        <dbReference type="ARBA" id="ARBA00000185"/>
    </source>
</evidence>
<organism evidence="8 9">
    <name type="scientific">Metamycoplasma faucium</name>
    <dbReference type="NCBI Taxonomy" id="56142"/>
    <lineage>
        <taxon>Bacteria</taxon>
        <taxon>Bacillati</taxon>
        <taxon>Mycoplasmatota</taxon>
        <taxon>Mycoplasmoidales</taxon>
        <taxon>Metamycoplasmataceae</taxon>
        <taxon>Metamycoplasma</taxon>
    </lineage>
</organism>
<evidence type="ECO:0000256" key="6">
    <source>
        <dbReference type="PROSITE-ProRule" id="PRU01384"/>
    </source>
</evidence>
<dbReference type="Gene3D" id="1.10.268.10">
    <property type="entry name" value="Topoisomerase, domain 3"/>
    <property type="match status" value="1"/>
</dbReference>
<dbReference type="InterPro" id="IPR013757">
    <property type="entry name" value="Topo_IIA_A_a_sf"/>
</dbReference>
<dbReference type="Pfam" id="PF03989">
    <property type="entry name" value="DNA_gyraseA_C"/>
    <property type="match status" value="3"/>
</dbReference>
<dbReference type="InterPro" id="IPR050220">
    <property type="entry name" value="Type_II_DNA_Topoisomerases"/>
</dbReference>
<dbReference type="Proteomes" id="UP001622612">
    <property type="component" value="Chromosome"/>
</dbReference>
<dbReference type="InterPro" id="IPR006691">
    <property type="entry name" value="GyrA/parC_rep"/>
</dbReference>
<dbReference type="InterPro" id="IPR002205">
    <property type="entry name" value="Topo_IIA_dom_A"/>
</dbReference>
<dbReference type="EMBL" id="CP088155">
    <property type="protein sequence ID" value="WYM97249.1"/>
    <property type="molecule type" value="Genomic_DNA"/>
</dbReference>
<accession>A0ABZ2TLJ6</accession>
<evidence type="ECO:0000313" key="8">
    <source>
        <dbReference type="EMBL" id="WYM97249.1"/>
    </source>
</evidence>
<dbReference type="Gene3D" id="3.90.199.10">
    <property type="entry name" value="Topoisomerase II, domain 5"/>
    <property type="match status" value="1"/>
</dbReference>
<dbReference type="NCBIfam" id="NF004044">
    <property type="entry name" value="PRK05561.1"/>
    <property type="match status" value="1"/>
</dbReference>
<evidence type="ECO:0000256" key="3">
    <source>
        <dbReference type="ARBA" id="ARBA00023029"/>
    </source>
</evidence>
<proteinExistence type="predicted"/>
<name>A0ABZ2TLJ6_9BACT</name>
<dbReference type="InterPro" id="IPR013760">
    <property type="entry name" value="Topo_IIA-like_dom_sf"/>
</dbReference>
<dbReference type="SUPFAM" id="SSF101904">
    <property type="entry name" value="GyrA/ParC C-terminal domain-like"/>
    <property type="match status" value="1"/>
</dbReference>
<reference evidence="8" key="1">
    <citation type="submission" date="2021-11" db="EMBL/GenBank/DDBJ databases">
        <title>The first genome sequence of unculturable Mycoplasma faucium obtained by de novo assembly of metagenomic reads.</title>
        <authorList>
            <person name="Sabat A.J."/>
            <person name="Bathoorn E."/>
            <person name="Akkerboom V."/>
            <person name="Friedrich A.W."/>
        </authorList>
    </citation>
    <scope>NUCLEOTIDE SEQUENCE [LARGE SCALE GENOMIC DNA]</scope>
    <source>
        <strain evidence="8">UMCG-MFM1</strain>
    </source>
</reference>
<evidence type="ECO:0000313" key="9">
    <source>
        <dbReference type="Proteomes" id="UP001622612"/>
    </source>
</evidence>
<protein>
    <recommendedName>
        <fullName evidence="2">DNA topoisomerase (ATP-hydrolyzing)</fullName>
        <ecNumber evidence="2">5.6.2.2</ecNumber>
    </recommendedName>
</protein>
<dbReference type="Gene3D" id="3.30.1360.40">
    <property type="match status" value="1"/>
</dbReference>
<dbReference type="Pfam" id="PF00521">
    <property type="entry name" value="DNA_topoisoIV"/>
    <property type="match status" value="1"/>
</dbReference>
<keyword evidence="4 6" id="KW-0238">DNA-binding</keyword>
<dbReference type="RefSeq" id="WP_405311592.1">
    <property type="nucleotide sequence ID" value="NZ_CP088155.1"/>
</dbReference>
<dbReference type="CDD" id="cd00187">
    <property type="entry name" value="TOP4c"/>
    <property type="match status" value="1"/>
</dbReference>
<dbReference type="InterPro" id="IPR013758">
    <property type="entry name" value="Topo_IIA_A/C_ab"/>
</dbReference>
<evidence type="ECO:0000256" key="2">
    <source>
        <dbReference type="ARBA" id="ARBA00012895"/>
    </source>
</evidence>
<gene>
    <name evidence="8" type="ORF">LQ356_03555</name>
</gene>
<keyword evidence="9" id="KW-1185">Reference proteome</keyword>
<dbReference type="SMART" id="SM00434">
    <property type="entry name" value="TOP4c"/>
    <property type="match status" value="1"/>
</dbReference>
<dbReference type="Gene3D" id="2.120.10.90">
    <property type="entry name" value="DNA gyrase/topoisomerase IV, subunit A, C-terminal"/>
    <property type="match status" value="1"/>
</dbReference>
<dbReference type="SUPFAM" id="SSF56719">
    <property type="entry name" value="Type II DNA topoisomerase"/>
    <property type="match status" value="1"/>
</dbReference>
<dbReference type="PANTHER" id="PTHR43493">
    <property type="entry name" value="DNA GYRASE/TOPOISOMERASE SUBUNIT A"/>
    <property type="match status" value="1"/>
</dbReference>